<sequence>MTEHSNAGRPKPTHDDATSSAPDPTAQASEAELADLPPAPPRPKDFQAAPKKRRFQGTVAQISGSLTLYKVFAFVTGIMLLILVAKMIMDYGFGYELYAGGTTLEGAENTLGFYPKDSVADGTGISYWIAVIHGWIYVLYVIFGFRLWYLMSWPLGRLIVIVLGGVVPFLSFIVERKIAGEVRKELEANPQAARRY</sequence>
<proteinExistence type="predicted"/>
<evidence type="ECO:0000256" key="2">
    <source>
        <dbReference type="ARBA" id="ARBA00022475"/>
    </source>
</evidence>
<accession>A0ABU1FQ29</accession>
<dbReference type="RefSeq" id="WP_310536144.1">
    <property type="nucleotide sequence ID" value="NZ_BAAAOC010000015.1"/>
</dbReference>
<dbReference type="Pfam" id="PF12823">
    <property type="entry name" value="DUF3817"/>
    <property type="match status" value="1"/>
</dbReference>
<dbReference type="NCBIfam" id="TIGR03954">
    <property type="entry name" value="integ_memb_HG"/>
    <property type="match status" value="1"/>
</dbReference>
<comment type="subcellular location">
    <subcellularLocation>
        <location evidence="1">Cell membrane</location>
        <topology evidence="1">Multi-pass membrane protein</topology>
    </subcellularLocation>
</comment>
<feature type="domain" description="DUF3817" evidence="8">
    <location>
        <begin position="66"/>
        <end position="178"/>
    </location>
</feature>
<evidence type="ECO:0000256" key="4">
    <source>
        <dbReference type="ARBA" id="ARBA00022989"/>
    </source>
</evidence>
<name>A0ABU1FQ29_9MICC</name>
<dbReference type="EMBL" id="JAVKGT010000002">
    <property type="protein sequence ID" value="MDR5710755.1"/>
    <property type="molecule type" value="Genomic_DNA"/>
</dbReference>
<evidence type="ECO:0000313" key="9">
    <source>
        <dbReference type="EMBL" id="MDR5710755.1"/>
    </source>
</evidence>
<organism evidence="9 10">
    <name type="scientific">Nesterenkonia flava</name>
    <dbReference type="NCBI Taxonomy" id="469799"/>
    <lineage>
        <taxon>Bacteria</taxon>
        <taxon>Bacillati</taxon>
        <taxon>Actinomycetota</taxon>
        <taxon>Actinomycetes</taxon>
        <taxon>Micrococcales</taxon>
        <taxon>Micrococcaceae</taxon>
        <taxon>Nesterenkonia</taxon>
    </lineage>
</organism>
<gene>
    <name evidence="9" type="ORF">RH857_01175</name>
</gene>
<reference evidence="10" key="1">
    <citation type="submission" date="2023-07" db="EMBL/GenBank/DDBJ databases">
        <title>Description of three actinobacteria isolated from air of manufacturing shop in a pharmaceutical factory.</title>
        <authorList>
            <person name="Zhang D.-F."/>
        </authorList>
    </citation>
    <scope>NUCLEOTIDE SEQUENCE [LARGE SCALE GENOMIC DNA]</scope>
    <source>
        <strain evidence="10">CCTCC AB 207010</strain>
    </source>
</reference>
<dbReference type="PANTHER" id="PTHR40077:SF2">
    <property type="entry name" value="MEMBRANE PROTEIN"/>
    <property type="match status" value="1"/>
</dbReference>
<evidence type="ECO:0000256" key="1">
    <source>
        <dbReference type="ARBA" id="ARBA00004651"/>
    </source>
</evidence>
<feature type="region of interest" description="Disordered" evidence="6">
    <location>
        <begin position="1"/>
        <end position="52"/>
    </location>
</feature>
<keyword evidence="2" id="KW-1003">Cell membrane</keyword>
<dbReference type="InterPro" id="IPR023845">
    <property type="entry name" value="DUF3817_TM"/>
</dbReference>
<feature type="transmembrane region" description="Helical" evidence="7">
    <location>
        <begin position="67"/>
        <end position="85"/>
    </location>
</feature>
<evidence type="ECO:0000256" key="3">
    <source>
        <dbReference type="ARBA" id="ARBA00022692"/>
    </source>
</evidence>
<keyword evidence="10" id="KW-1185">Reference proteome</keyword>
<evidence type="ECO:0000256" key="6">
    <source>
        <dbReference type="SAM" id="MobiDB-lite"/>
    </source>
</evidence>
<keyword evidence="3 7" id="KW-0812">Transmembrane</keyword>
<comment type="caution">
    <text evidence="9">The sequence shown here is derived from an EMBL/GenBank/DDBJ whole genome shotgun (WGS) entry which is preliminary data.</text>
</comment>
<feature type="transmembrane region" description="Helical" evidence="7">
    <location>
        <begin position="125"/>
        <end position="149"/>
    </location>
</feature>
<protein>
    <submittedName>
        <fullName evidence="9">DUF3817 domain-containing protein</fullName>
    </submittedName>
</protein>
<evidence type="ECO:0000256" key="7">
    <source>
        <dbReference type="SAM" id="Phobius"/>
    </source>
</evidence>
<dbReference type="Proteomes" id="UP001260872">
    <property type="component" value="Unassembled WGS sequence"/>
</dbReference>
<evidence type="ECO:0000256" key="5">
    <source>
        <dbReference type="ARBA" id="ARBA00023136"/>
    </source>
</evidence>
<evidence type="ECO:0000313" key="10">
    <source>
        <dbReference type="Proteomes" id="UP001260872"/>
    </source>
</evidence>
<evidence type="ECO:0000259" key="8">
    <source>
        <dbReference type="Pfam" id="PF12823"/>
    </source>
</evidence>
<dbReference type="PANTHER" id="PTHR40077">
    <property type="entry name" value="MEMBRANE PROTEIN-RELATED"/>
    <property type="match status" value="1"/>
</dbReference>
<feature type="transmembrane region" description="Helical" evidence="7">
    <location>
        <begin position="155"/>
        <end position="174"/>
    </location>
</feature>
<keyword evidence="5 7" id="KW-0472">Membrane</keyword>
<keyword evidence="4 7" id="KW-1133">Transmembrane helix</keyword>